<organism evidence="4 5">
    <name type="scientific">Thermostaphylospora chromogena</name>
    <dbReference type="NCBI Taxonomy" id="35622"/>
    <lineage>
        <taxon>Bacteria</taxon>
        <taxon>Bacillati</taxon>
        <taxon>Actinomycetota</taxon>
        <taxon>Actinomycetes</taxon>
        <taxon>Streptosporangiales</taxon>
        <taxon>Thermomonosporaceae</taxon>
        <taxon>Thermostaphylospora</taxon>
    </lineage>
</organism>
<gene>
    <name evidence="4" type="ORF">SAMN04489764_2907</name>
</gene>
<dbReference type="RefSeq" id="WP_093259523.1">
    <property type="nucleotide sequence ID" value="NZ_FNKK01000002.1"/>
</dbReference>
<name>A0A1H1FBZ4_9ACTN</name>
<feature type="chain" id="PRO_5011586806" description="Phosphodiester glycosidase domain-containing protein" evidence="2">
    <location>
        <begin position="28"/>
        <end position="495"/>
    </location>
</feature>
<evidence type="ECO:0000256" key="2">
    <source>
        <dbReference type="SAM" id="SignalP"/>
    </source>
</evidence>
<accession>A0A1H1FBZ4</accession>
<dbReference type="InterPro" id="IPR018711">
    <property type="entry name" value="NAGPA"/>
</dbReference>
<proteinExistence type="predicted"/>
<evidence type="ECO:0000313" key="5">
    <source>
        <dbReference type="Proteomes" id="UP000217103"/>
    </source>
</evidence>
<sequence length="495" mass="52186">MSRRLIVGLATATALAVSAVPAAPAEAARTAPSAGFPSGKFPLGPRQAPERTHQSIARGVDLFHIRHGKSTDGYTVTVLMPNGRDHGTREQAEAKAAEVEEAGLDLQPVVRRIVRPAVADAPAREYFAVHIGMWSLKNRSKADKVVAKLKKAGIRAKTDYLGDDGAKTTGPWDMHVLMVDPARFRGSYKASVGKTVAKRETTSAMSRLTKAIAGVNGGFFNIHTAKKLQGDPVGISVVNGKLLSEAVPGRSAVILKGRTARITEVTTLLRVSSSTGAQTDVQGVNRAVGEDELVVYTEEFGQKTAADGGLEAVVDNTGVVLRIRRAGGAVPRGTWVLHGSGITAEWINSNVVEGGTLQFTPTVVDLRKRRTVRLTPDTHIVGGGVGLVRNGKTAINAKVNGHASVNMILRRHPRTLLGVTKSGGLILATVDGRKPGVAVGASMTESAQLMRWLGAKQAISLDGGGSTAMVVRHKVVNKPSDGRERPVGDAVFITP</sequence>
<dbReference type="PANTHER" id="PTHR40446:SF2">
    <property type="entry name" value="N-ACETYLGLUCOSAMINE-1-PHOSPHODIESTER ALPHA-N-ACETYLGLUCOSAMINIDASE"/>
    <property type="match status" value="1"/>
</dbReference>
<keyword evidence="2" id="KW-0732">Signal</keyword>
<feature type="region of interest" description="Disordered" evidence="1">
    <location>
        <begin position="30"/>
        <end position="50"/>
    </location>
</feature>
<dbReference type="AlphaFoldDB" id="A0A1H1FBZ4"/>
<dbReference type="EMBL" id="FNKK01000002">
    <property type="protein sequence ID" value="SDQ98481.1"/>
    <property type="molecule type" value="Genomic_DNA"/>
</dbReference>
<evidence type="ECO:0000259" key="3">
    <source>
        <dbReference type="Pfam" id="PF09992"/>
    </source>
</evidence>
<dbReference type="OrthoDB" id="9809781at2"/>
<dbReference type="PANTHER" id="PTHR40446">
    <property type="entry name" value="N-ACETYLGLUCOSAMINE-1-PHOSPHODIESTER ALPHA-N-ACETYLGLUCOSAMINIDASE"/>
    <property type="match status" value="1"/>
</dbReference>
<feature type="signal peptide" evidence="2">
    <location>
        <begin position="1"/>
        <end position="27"/>
    </location>
</feature>
<keyword evidence="5" id="KW-1185">Reference proteome</keyword>
<evidence type="ECO:0000256" key="1">
    <source>
        <dbReference type="SAM" id="MobiDB-lite"/>
    </source>
</evidence>
<dbReference type="STRING" id="35622.SAMN04489764_2907"/>
<protein>
    <recommendedName>
        <fullName evidence="3">Phosphodiester glycosidase domain-containing protein</fullName>
    </recommendedName>
</protein>
<dbReference type="Pfam" id="PF09992">
    <property type="entry name" value="NAGPA"/>
    <property type="match status" value="1"/>
</dbReference>
<reference evidence="4 5" key="1">
    <citation type="submission" date="2016-10" db="EMBL/GenBank/DDBJ databases">
        <authorList>
            <person name="de Groot N.N."/>
        </authorList>
    </citation>
    <scope>NUCLEOTIDE SEQUENCE [LARGE SCALE GENOMIC DNA]</scope>
    <source>
        <strain evidence="4 5">DSM 43794</strain>
    </source>
</reference>
<evidence type="ECO:0000313" key="4">
    <source>
        <dbReference type="EMBL" id="SDQ98481.1"/>
    </source>
</evidence>
<feature type="domain" description="Phosphodiester glycosidase" evidence="3">
    <location>
        <begin position="311"/>
        <end position="493"/>
    </location>
</feature>
<dbReference type="Proteomes" id="UP000217103">
    <property type="component" value="Unassembled WGS sequence"/>
</dbReference>